<feature type="domain" description="Partial AB-hydrolase lipase" evidence="10">
    <location>
        <begin position="51"/>
        <end position="109"/>
    </location>
</feature>
<dbReference type="InterPro" id="IPR025483">
    <property type="entry name" value="Lipase_euk"/>
</dbReference>
<keyword evidence="3 7" id="KW-0378">Hydrolase</keyword>
<dbReference type="Proteomes" id="UP000504633">
    <property type="component" value="Unplaced"/>
</dbReference>
<feature type="active site" description="Charge relay system" evidence="8">
    <location>
        <position position="359"/>
    </location>
</feature>
<keyword evidence="5" id="KW-0443">Lipid metabolism</keyword>
<dbReference type="KEGG" id="dhe:111605501"/>
<evidence type="ECO:0000256" key="5">
    <source>
        <dbReference type="ARBA" id="ARBA00023098"/>
    </source>
</evidence>
<evidence type="ECO:0000256" key="4">
    <source>
        <dbReference type="ARBA" id="ARBA00022963"/>
    </source>
</evidence>
<dbReference type="GO" id="GO:0016788">
    <property type="term" value="F:hydrolase activity, acting on ester bonds"/>
    <property type="evidence" value="ECO:0007669"/>
    <property type="project" value="InterPro"/>
</dbReference>
<dbReference type="PIRSF" id="PIRSF000862">
    <property type="entry name" value="Steryl_ester_lip"/>
    <property type="match status" value="1"/>
</dbReference>
<evidence type="ECO:0000256" key="2">
    <source>
        <dbReference type="ARBA" id="ARBA00022729"/>
    </source>
</evidence>
<evidence type="ECO:0000256" key="9">
    <source>
        <dbReference type="SAM" id="SignalP"/>
    </source>
</evidence>
<proteinExistence type="inferred from homology"/>
<comment type="similarity">
    <text evidence="1 7">Belongs to the AB hydrolase superfamily. Lipase family.</text>
</comment>
<evidence type="ECO:0000256" key="8">
    <source>
        <dbReference type="PIRSR" id="PIRSR000862-1"/>
    </source>
</evidence>
<dbReference type="OMA" id="LGIEMCQ"/>
<keyword evidence="2 9" id="KW-0732">Signal</keyword>
<keyword evidence="4 7" id="KW-0442">Lipid degradation</keyword>
<sequence>MPSYIRRSSGQAKHNTGRRNKMGRHFICACLLLGMLALALAGERPISDCGERIENDGYPMERHTVVTDDSYILTMHRIPYSPKTGFTGQRPVAFLMHGMLSSSSDWVLMGPGKALAYILSDAGYDVWMGNARGNTYSKAHKYWPTFWQLFWNFSWNEIGIYDVPAMIDYALEVTGESQVQYVGHSQGTTVYLVMMSEKPQYNDKIKSAHLLGPAAFMGNMKSPLTRAFAPILGQPNAIVELCGSMEFMPSNKFKQDMGIEMCQATSPYAEMCANEVFLIGGYDSEQLDYELLEHIKATSPAGASVNQNLHFCQEHNSGKFRKFDYSVLRNPYEYGSYYPPEYKLKNAKAPVLLYYGANDWMCDVSDVRKLRDQLPNMALDYLVPFEKWAHLDFIWGTEAKKYVYDEVVSQMSNYE</sequence>
<dbReference type="OrthoDB" id="9974421at2759"/>
<dbReference type="InterPro" id="IPR029058">
    <property type="entry name" value="AB_hydrolase_fold"/>
</dbReference>
<evidence type="ECO:0000259" key="10">
    <source>
        <dbReference type="Pfam" id="PF04083"/>
    </source>
</evidence>
<dbReference type="PANTHER" id="PTHR11005">
    <property type="entry name" value="LYSOSOMAL ACID LIPASE-RELATED"/>
    <property type="match status" value="1"/>
</dbReference>
<dbReference type="InterPro" id="IPR006693">
    <property type="entry name" value="AB_hydrolase_lipase"/>
</dbReference>
<dbReference type="GeneID" id="111605501"/>
<evidence type="ECO:0000313" key="11">
    <source>
        <dbReference type="Proteomes" id="UP000504633"/>
    </source>
</evidence>
<protein>
    <recommendedName>
        <fullName evidence="7">Lipase</fullName>
    </recommendedName>
</protein>
<dbReference type="SUPFAM" id="SSF53474">
    <property type="entry name" value="alpha/beta-Hydrolases"/>
    <property type="match status" value="1"/>
</dbReference>
<feature type="active site" description="Charge relay system" evidence="8">
    <location>
        <position position="390"/>
    </location>
</feature>
<keyword evidence="6" id="KW-0325">Glycoprotein</keyword>
<evidence type="ECO:0000256" key="1">
    <source>
        <dbReference type="ARBA" id="ARBA00010701"/>
    </source>
</evidence>
<organism evidence="11 12">
    <name type="scientific">Drosophila hydei</name>
    <name type="common">Fruit fly</name>
    <dbReference type="NCBI Taxonomy" id="7224"/>
    <lineage>
        <taxon>Eukaryota</taxon>
        <taxon>Metazoa</taxon>
        <taxon>Ecdysozoa</taxon>
        <taxon>Arthropoda</taxon>
        <taxon>Hexapoda</taxon>
        <taxon>Insecta</taxon>
        <taxon>Pterygota</taxon>
        <taxon>Neoptera</taxon>
        <taxon>Endopterygota</taxon>
        <taxon>Diptera</taxon>
        <taxon>Brachycera</taxon>
        <taxon>Muscomorpha</taxon>
        <taxon>Ephydroidea</taxon>
        <taxon>Drosophilidae</taxon>
        <taxon>Drosophila</taxon>
    </lineage>
</organism>
<feature type="chain" id="PRO_5026848468" description="Lipase" evidence="9">
    <location>
        <begin position="42"/>
        <end position="415"/>
    </location>
</feature>
<dbReference type="Pfam" id="PF04083">
    <property type="entry name" value="Abhydro_lipase"/>
    <property type="match status" value="1"/>
</dbReference>
<feature type="active site" description="Nucleophile" evidence="8">
    <location>
        <position position="185"/>
    </location>
</feature>
<reference evidence="12" key="1">
    <citation type="submission" date="2025-08" db="UniProtKB">
        <authorList>
            <consortium name="RefSeq"/>
        </authorList>
    </citation>
    <scope>IDENTIFICATION</scope>
    <source>
        <strain evidence="12">15085-1641.00</strain>
        <tissue evidence="12">Whole body</tissue>
    </source>
</reference>
<evidence type="ECO:0000256" key="6">
    <source>
        <dbReference type="ARBA" id="ARBA00023180"/>
    </source>
</evidence>
<accession>A0A6J1MK76</accession>
<dbReference type="AlphaFoldDB" id="A0A6J1MK76"/>
<dbReference type="GO" id="GO:0016042">
    <property type="term" value="P:lipid catabolic process"/>
    <property type="evidence" value="ECO:0007669"/>
    <property type="project" value="UniProtKB-KW"/>
</dbReference>
<evidence type="ECO:0000256" key="7">
    <source>
        <dbReference type="PIRNR" id="PIRNR000862"/>
    </source>
</evidence>
<feature type="signal peptide" evidence="9">
    <location>
        <begin position="1"/>
        <end position="41"/>
    </location>
</feature>
<keyword evidence="11" id="KW-1185">Reference proteome</keyword>
<dbReference type="FunFam" id="3.40.50.1820:FF:000021">
    <property type="entry name" value="Lipase"/>
    <property type="match status" value="1"/>
</dbReference>
<name>A0A6J1MK76_DROHY</name>
<gene>
    <name evidence="12" type="primary">LOC111605501</name>
</gene>
<evidence type="ECO:0000256" key="3">
    <source>
        <dbReference type="ARBA" id="ARBA00022801"/>
    </source>
</evidence>
<dbReference type="RefSeq" id="XP_023179818.1">
    <property type="nucleotide sequence ID" value="XM_023324050.2"/>
</dbReference>
<evidence type="ECO:0000313" key="12">
    <source>
        <dbReference type="RefSeq" id="XP_023179818.1"/>
    </source>
</evidence>
<dbReference type="Gene3D" id="3.40.50.1820">
    <property type="entry name" value="alpha/beta hydrolase"/>
    <property type="match status" value="1"/>
</dbReference>